<keyword evidence="4" id="KW-1185">Reference proteome</keyword>
<name>A0AB36FPG6_ALTMA</name>
<evidence type="ECO:0000313" key="3">
    <source>
        <dbReference type="EMBL" id="OES26157.1"/>
    </source>
</evidence>
<proteinExistence type="predicted"/>
<feature type="region of interest" description="Disordered" evidence="1">
    <location>
        <begin position="220"/>
        <end position="241"/>
    </location>
</feature>
<dbReference type="InterPro" id="IPR001387">
    <property type="entry name" value="Cro/C1-type_HTH"/>
</dbReference>
<dbReference type="Pfam" id="PF04218">
    <property type="entry name" value="CENP-B_N"/>
    <property type="match status" value="1"/>
</dbReference>
<dbReference type="GO" id="GO:0003677">
    <property type="term" value="F:DNA binding"/>
    <property type="evidence" value="ECO:0007669"/>
    <property type="project" value="InterPro"/>
</dbReference>
<dbReference type="EMBL" id="MIPY01000035">
    <property type="protein sequence ID" value="OES26157.1"/>
    <property type="molecule type" value="Genomic_DNA"/>
</dbReference>
<dbReference type="Gene3D" id="1.10.10.60">
    <property type="entry name" value="Homeodomain-like"/>
    <property type="match status" value="1"/>
</dbReference>
<gene>
    <name evidence="3" type="ORF">BFV95_4045</name>
</gene>
<dbReference type="PROSITE" id="PS50943">
    <property type="entry name" value="HTH_CROC1"/>
    <property type="match status" value="1"/>
</dbReference>
<reference evidence="3 4" key="1">
    <citation type="submission" date="2016-09" db="EMBL/GenBank/DDBJ databases">
        <title>Draft Genome Sequence of four Alteromonas macleodii strains isolated from copper coupons and grown long-term at elevated copper levels.</title>
        <authorList>
            <person name="Cusick K."/>
            <person name="Dale J."/>
            <person name="Little B."/>
            <person name="Biffinger J."/>
        </authorList>
    </citation>
    <scope>NUCLEOTIDE SEQUENCE [LARGE SCALE GENOMIC DNA]</scope>
    <source>
        <strain evidence="3 4">KCP01</strain>
    </source>
</reference>
<accession>A0AB36FPG6</accession>
<feature type="domain" description="HTH cro/C1-type" evidence="2">
    <location>
        <begin position="182"/>
        <end position="212"/>
    </location>
</feature>
<protein>
    <submittedName>
        <fullName evidence="3">Helix-turn-helix family protein</fullName>
    </submittedName>
</protein>
<dbReference type="RefSeq" id="WP_069945186.1">
    <property type="nucleotide sequence ID" value="NZ_MIPW01000028.1"/>
</dbReference>
<dbReference type="Proteomes" id="UP000095392">
    <property type="component" value="Unassembled WGS sequence"/>
</dbReference>
<comment type="caution">
    <text evidence="3">The sequence shown here is derived from an EMBL/GenBank/DDBJ whole genome shotgun (WGS) entry which is preliminary data.</text>
</comment>
<dbReference type="InterPro" id="IPR007889">
    <property type="entry name" value="HTH_Psq"/>
</dbReference>
<evidence type="ECO:0000313" key="4">
    <source>
        <dbReference type="Proteomes" id="UP000095392"/>
    </source>
</evidence>
<feature type="compositionally biased region" description="Low complexity" evidence="1">
    <location>
        <begin position="228"/>
        <end position="239"/>
    </location>
</feature>
<sequence>MNTIALSKINLDAPTQLRALGEDMTHVKDLAYSYADTGTFTELPWVALVQETGEYVPIDGFHRLNAIDWLTKQNEIPVEVDLENVAIRYSEFETMADAIVAAAGVNANHGLKRKSSDIHSTIRKLLEVDRMRFLKDKYTLDKKEIMSVVKCSSATYKRATEEVRGELTRSRDFRITTLSDEGLTQAEIAKRIGCGQTTVSGILKRKSSVSLSAKLVNEQQEESHEEITSSNIDTDSSIETTEEQPSVLAHVTEASVAECPWDDIEDDVEVQEEATGPSFSETSAQARIRLFIEDLSEEDKAYALKLLAV</sequence>
<evidence type="ECO:0000256" key="1">
    <source>
        <dbReference type="SAM" id="MobiDB-lite"/>
    </source>
</evidence>
<evidence type="ECO:0000259" key="2">
    <source>
        <dbReference type="PROSITE" id="PS50943"/>
    </source>
</evidence>
<dbReference type="CDD" id="cd00093">
    <property type="entry name" value="HTH_XRE"/>
    <property type="match status" value="1"/>
</dbReference>
<organism evidence="3 4">
    <name type="scientific">Alteromonas macleodii</name>
    <name type="common">Pseudoalteromonas macleodii</name>
    <dbReference type="NCBI Taxonomy" id="28108"/>
    <lineage>
        <taxon>Bacteria</taxon>
        <taxon>Pseudomonadati</taxon>
        <taxon>Pseudomonadota</taxon>
        <taxon>Gammaproteobacteria</taxon>
        <taxon>Alteromonadales</taxon>
        <taxon>Alteromonadaceae</taxon>
        <taxon>Alteromonas/Salinimonas group</taxon>
        <taxon>Alteromonas</taxon>
    </lineage>
</organism>
<dbReference type="InterPro" id="IPR036086">
    <property type="entry name" value="ParB/Sulfiredoxin_sf"/>
</dbReference>
<dbReference type="SUPFAM" id="SSF110849">
    <property type="entry name" value="ParB/Sulfiredoxin"/>
    <property type="match status" value="1"/>
</dbReference>
<dbReference type="AlphaFoldDB" id="A0AB36FPG6"/>